<dbReference type="AlphaFoldDB" id="A0A9P4S5P9"/>
<dbReference type="CDD" id="cd12148">
    <property type="entry name" value="fungal_TF_MHR"/>
    <property type="match status" value="1"/>
</dbReference>
<keyword evidence="1" id="KW-0539">Nucleus</keyword>
<keyword evidence="4" id="KW-1185">Reference proteome</keyword>
<dbReference type="InterPro" id="IPR007219">
    <property type="entry name" value="XnlR_reg_dom"/>
</dbReference>
<dbReference type="Proteomes" id="UP000799429">
    <property type="component" value="Unassembled WGS sequence"/>
</dbReference>
<name>A0A9P4S5P9_9PEZI</name>
<dbReference type="InterPro" id="IPR053181">
    <property type="entry name" value="EcdB-like_regulator"/>
</dbReference>
<accession>A0A9P4S5P9</accession>
<proteinExistence type="predicted"/>
<reference evidence="3" key="1">
    <citation type="journal article" date="2020" name="Stud. Mycol.">
        <title>101 Dothideomycetes genomes: a test case for predicting lifestyles and emergence of pathogens.</title>
        <authorList>
            <person name="Haridas S."/>
            <person name="Albert R."/>
            <person name="Binder M."/>
            <person name="Bloem J."/>
            <person name="Labutti K."/>
            <person name="Salamov A."/>
            <person name="Andreopoulos B."/>
            <person name="Baker S."/>
            <person name="Barry K."/>
            <person name="Bills G."/>
            <person name="Bluhm B."/>
            <person name="Cannon C."/>
            <person name="Castanera R."/>
            <person name="Culley D."/>
            <person name="Daum C."/>
            <person name="Ezra D."/>
            <person name="Gonzalez J."/>
            <person name="Henrissat B."/>
            <person name="Kuo A."/>
            <person name="Liang C."/>
            <person name="Lipzen A."/>
            <person name="Lutzoni F."/>
            <person name="Magnuson J."/>
            <person name="Mondo S."/>
            <person name="Nolan M."/>
            <person name="Ohm R."/>
            <person name="Pangilinan J."/>
            <person name="Park H.-J."/>
            <person name="Ramirez L."/>
            <person name="Alfaro M."/>
            <person name="Sun H."/>
            <person name="Tritt A."/>
            <person name="Yoshinaga Y."/>
            <person name="Zwiers L.-H."/>
            <person name="Turgeon B."/>
            <person name="Goodwin S."/>
            <person name="Spatafora J."/>
            <person name="Crous P."/>
            <person name="Grigoriev I."/>
        </authorList>
    </citation>
    <scope>NUCLEOTIDE SEQUENCE</scope>
    <source>
        <strain evidence="3">CBS 101060</strain>
    </source>
</reference>
<dbReference type="PANTHER" id="PTHR47785:SF1">
    <property type="entry name" value="TRANSCRIPTION FACTOR, PUTATIVE (AFU_ORTHOLOGUE AFUA_5G14530)-RELATED"/>
    <property type="match status" value="1"/>
</dbReference>
<organism evidence="3 4">
    <name type="scientific">Patellaria atrata CBS 101060</name>
    <dbReference type="NCBI Taxonomy" id="1346257"/>
    <lineage>
        <taxon>Eukaryota</taxon>
        <taxon>Fungi</taxon>
        <taxon>Dikarya</taxon>
        <taxon>Ascomycota</taxon>
        <taxon>Pezizomycotina</taxon>
        <taxon>Dothideomycetes</taxon>
        <taxon>Dothideomycetes incertae sedis</taxon>
        <taxon>Patellariales</taxon>
        <taxon>Patellariaceae</taxon>
        <taxon>Patellaria</taxon>
    </lineage>
</organism>
<dbReference type="GO" id="GO:0003677">
    <property type="term" value="F:DNA binding"/>
    <property type="evidence" value="ECO:0007669"/>
    <property type="project" value="InterPro"/>
</dbReference>
<dbReference type="GO" id="GO:0006351">
    <property type="term" value="P:DNA-templated transcription"/>
    <property type="evidence" value="ECO:0007669"/>
    <property type="project" value="InterPro"/>
</dbReference>
<dbReference type="Pfam" id="PF04082">
    <property type="entry name" value="Fungal_trans"/>
    <property type="match status" value="1"/>
</dbReference>
<evidence type="ECO:0000313" key="3">
    <source>
        <dbReference type="EMBL" id="KAF2836365.1"/>
    </source>
</evidence>
<dbReference type="OrthoDB" id="6133115at2759"/>
<feature type="domain" description="Xylanolytic transcriptional activator regulatory" evidence="2">
    <location>
        <begin position="173"/>
        <end position="419"/>
    </location>
</feature>
<evidence type="ECO:0000313" key="4">
    <source>
        <dbReference type="Proteomes" id="UP000799429"/>
    </source>
</evidence>
<evidence type="ECO:0000256" key="1">
    <source>
        <dbReference type="ARBA" id="ARBA00023242"/>
    </source>
</evidence>
<sequence length="593" mass="66398">MDRCDGRHPCTTCSAAGEECLYGTKALPKSRGDLILEVALRSERLLHEMKAELSNVSGLINASNFSNNNNNNNFSAPNDISPWVLPSPATVTSMNRGDMIENAMISTLQTCTTQEILTWPHFNQFPSLQPESRSVDLIFQLESSRPQLPERTSFIYPYATTAEIDKILDAFQRNVNFWYPTMSLTRLMELRTRLISGGLNSNTDSCLALLVMALGCASGLVESECDYASCSNNMSDIRRPHRIMSEVYFDGAMKMIHRAFMDMTTDAAQCLFFAALFFAFLQRPLQAWSFLTNSAKKCQLILSYPISAANPTETECVRRIFWSCYILESDYLAELSALPQSGIADIESSVPLPGEYYTQKQVDSQEQSSLYFLACISMRRLLNRVHHLLYAKDTGASIDDARFPSIVAELSHQLDDWRELLPPPLQFSLDNHPTTNALGGFLRQRYLTCQSIIFRPYLMWALANCTGNKAIPPAVLEGCEHCLDACILHILNLRSFPHTVMFDTWICALSMASAMLILLAASQLPVLLQPNIASRATLLGPHLEQLLRTWMHIPGASVSPSVEHSVRLIKRVDNIFKQMLPPSPQESLSNGNI</sequence>
<comment type="caution">
    <text evidence="3">The sequence shown here is derived from an EMBL/GenBank/DDBJ whole genome shotgun (WGS) entry which is preliminary data.</text>
</comment>
<dbReference type="EMBL" id="MU006104">
    <property type="protein sequence ID" value="KAF2836365.1"/>
    <property type="molecule type" value="Genomic_DNA"/>
</dbReference>
<dbReference type="PANTHER" id="PTHR47785">
    <property type="entry name" value="ZN(II)2CYS6 TRANSCRIPTION FACTOR (EUROFUNG)-RELATED-RELATED"/>
    <property type="match status" value="1"/>
</dbReference>
<evidence type="ECO:0000259" key="2">
    <source>
        <dbReference type="Pfam" id="PF04082"/>
    </source>
</evidence>
<protein>
    <submittedName>
        <fullName evidence="3">C6 transcription factor</fullName>
    </submittedName>
</protein>
<gene>
    <name evidence="3" type="ORF">M501DRAFT_270271</name>
</gene>
<dbReference type="GO" id="GO:0008270">
    <property type="term" value="F:zinc ion binding"/>
    <property type="evidence" value="ECO:0007669"/>
    <property type="project" value="InterPro"/>
</dbReference>